<feature type="domain" description="Pyridine nucleotide-disulphide oxidoreductase dimerisation" evidence="8">
    <location>
        <begin position="323"/>
        <end position="418"/>
    </location>
</feature>
<dbReference type="InterPro" id="IPR023753">
    <property type="entry name" value="FAD/NAD-binding_dom"/>
</dbReference>
<dbReference type="PANTHER" id="PTHR43429:SF1">
    <property type="entry name" value="NAD(P)H SULFUR OXIDOREDUCTASE (COA-DEPENDENT)"/>
    <property type="match status" value="1"/>
</dbReference>
<proteinExistence type="inferred from homology"/>
<feature type="domain" description="FAD/NAD(P)-binding" evidence="9">
    <location>
        <begin position="3"/>
        <end position="280"/>
    </location>
</feature>
<evidence type="ECO:0000256" key="5">
    <source>
        <dbReference type="ARBA" id="ARBA00023002"/>
    </source>
</evidence>
<keyword evidence="3" id="KW-0285">Flavoprotein</keyword>
<dbReference type="PRINTS" id="PR00368">
    <property type="entry name" value="FADPNR"/>
</dbReference>
<sequence>MAKIIIVGAAHGGRETVNGLLAANTDNEIHWYEHGQFATALDWTPADAEKERLALSQQVTLFDQTTVTKITPATHTITARNQRGQLQTDHYDRLVLSIGSLPIQLPIPGAELSGVRSIQNRASINDLKLAAKSATIKNVVVIGGGYIGMNFAALFKQTGKQVTVIDVNARPFSHNLDSEFTQILATASVENGLRLKMEERVTAILGSTHVTAVQTDRGQYAADLVLVAVGNRPNTAWLRGTLALDTQGLIETDDYFQTSIPDIYAIGDATKVRFTPTGTKERVTLGSAASHAGRLLAHNLLNKQPIVFPGVQATSALNVAGYYFAATGLNTQLAVRMQQPVLATYIAVPRLVAAVPARLNATVHFKLFYDKAHRILGAQIMSTAELTAVINTVSLAIQMGATLEQLAYGDFFFQPGLSQPVDVLSTASIQALQTLATK</sequence>
<evidence type="ECO:0000313" key="11">
    <source>
        <dbReference type="Proteomes" id="UP000292648"/>
    </source>
</evidence>
<comment type="similarity">
    <text evidence="2">Belongs to the class-III pyridine nucleotide-disulfide oxidoreductase family.</text>
</comment>
<name>A0A4Q9Y227_9LACO</name>
<dbReference type="Gene3D" id="3.50.50.60">
    <property type="entry name" value="FAD/NAD(P)-binding domain"/>
    <property type="match status" value="2"/>
</dbReference>
<dbReference type="Pfam" id="PF02852">
    <property type="entry name" value="Pyr_redox_dim"/>
    <property type="match status" value="1"/>
</dbReference>
<dbReference type="PANTHER" id="PTHR43429">
    <property type="entry name" value="PYRIDINE NUCLEOTIDE-DISULFIDE OXIDOREDUCTASE DOMAIN-CONTAINING"/>
    <property type="match status" value="1"/>
</dbReference>
<organism evidence="10 11">
    <name type="scientific">Lactiplantibacillus paraplantarum</name>
    <dbReference type="NCBI Taxonomy" id="60520"/>
    <lineage>
        <taxon>Bacteria</taxon>
        <taxon>Bacillati</taxon>
        <taxon>Bacillota</taxon>
        <taxon>Bacilli</taxon>
        <taxon>Lactobacillales</taxon>
        <taxon>Lactobacillaceae</taxon>
        <taxon>Lactiplantibacillus</taxon>
    </lineage>
</organism>
<evidence type="ECO:0000259" key="9">
    <source>
        <dbReference type="Pfam" id="PF07992"/>
    </source>
</evidence>
<protein>
    <submittedName>
        <fullName evidence="10">NADH peroxidase</fullName>
    </submittedName>
</protein>
<evidence type="ECO:0000256" key="3">
    <source>
        <dbReference type="ARBA" id="ARBA00022630"/>
    </source>
</evidence>
<dbReference type="InterPro" id="IPR004099">
    <property type="entry name" value="Pyr_nucl-diS_OxRdtase_dimer"/>
</dbReference>
<dbReference type="SUPFAM" id="SSF55424">
    <property type="entry name" value="FAD/NAD-linked reductases, dimerisation (C-terminal) domain"/>
    <property type="match status" value="1"/>
</dbReference>
<comment type="cofactor">
    <cofactor evidence="1">
        <name>FAD</name>
        <dbReference type="ChEBI" id="CHEBI:57692"/>
    </cofactor>
</comment>
<keyword evidence="10" id="KW-0575">Peroxidase</keyword>
<keyword evidence="6" id="KW-0558">Oxidation</keyword>
<dbReference type="InterPro" id="IPR036188">
    <property type="entry name" value="FAD/NAD-bd_sf"/>
</dbReference>
<dbReference type="Proteomes" id="UP000292648">
    <property type="component" value="Unassembled WGS sequence"/>
</dbReference>
<keyword evidence="4" id="KW-0274">FAD</keyword>
<reference evidence="10 11" key="1">
    <citation type="submission" date="2019-01" db="EMBL/GenBank/DDBJ databases">
        <title>Draft genome sequence of Lactobacillus paraplantarum OSY-TC318, a Producer of the novel lantibiotic Paraplantaracin TC318.</title>
        <authorList>
            <person name="Hussein W.E."/>
            <person name="Huang E."/>
            <person name="Yousef A.E."/>
        </authorList>
    </citation>
    <scope>NUCLEOTIDE SEQUENCE [LARGE SCALE GENOMIC DNA]</scope>
    <source>
        <strain evidence="10 11">OSY-TC318</strain>
    </source>
</reference>
<dbReference type="AlphaFoldDB" id="A0A4Q9Y227"/>
<evidence type="ECO:0000259" key="8">
    <source>
        <dbReference type="Pfam" id="PF02852"/>
    </source>
</evidence>
<evidence type="ECO:0000256" key="6">
    <source>
        <dbReference type="ARBA" id="ARBA00023097"/>
    </source>
</evidence>
<evidence type="ECO:0000256" key="7">
    <source>
        <dbReference type="ARBA" id="ARBA00023284"/>
    </source>
</evidence>
<dbReference type="SUPFAM" id="SSF51905">
    <property type="entry name" value="FAD/NAD(P)-binding domain"/>
    <property type="match status" value="1"/>
</dbReference>
<dbReference type="InterPro" id="IPR016156">
    <property type="entry name" value="FAD/NAD-linked_Rdtase_dimer_sf"/>
</dbReference>
<gene>
    <name evidence="10" type="ORF">EUZ87_06215</name>
</gene>
<dbReference type="InterPro" id="IPR050260">
    <property type="entry name" value="FAD-bd_OxRdtase"/>
</dbReference>
<dbReference type="PRINTS" id="PR00469">
    <property type="entry name" value="PNDRDTASEII"/>
</dbReference>
<keyword evidence="7" id="KW-0676">Redox-active center</keyword>
<keyword evidence="5" id="KW-0560">Oxidoreductase</keyword>
<dbReference type="GO" id="GO:0004601">
    <property type="term" value="F:peroxidase activity"/>
    <property type="evidence" value="ECO:0007669"/>
    <property type="project" value="UniProtKB-KW"/>
</dbReference>
<evidence type="ECO:0000256" key="1">
    <source>
        <dbReference type="ARBA" id="ARBA00001974"/>
    </source>
</evidence>
<dbReference type="Pfam" id="PF07992">
    <property type="entry name" value="Pyr_redox_2"/>
    <property type="match status" value="1"/>
</dbReference>
<dbReference type="EMBL" id="SEHH01000052">
    <property type="protein sequence ID" value="TBX44761.1"/>
    <property type="molecule type" value="Genomic_DNA"/>
</dbReference>
<evidence type="ECO:0000256" key="2">
    <source>
        <dbReference type="ARBA" id="ARBA00009130"/>
    </source>
</evidence>
<evidence type="ECO:0000256" key="4">
    <source>
        <dbReference type="ARBA" id="ARBA00022827"/>
    </source>
</evidence>
<accession>A0A4Q9Y227</accession>
<comment type="caution">
    <text evidence="10">The sequence shown here is derived from an EMBL/GenBank/DDBJ whole genome shotgun (WGS) entry which is preliminary data.</text>
</comment>
<evidence type="ECO:0000313" key="10">
    <source>
        <dbReference type="EMBL" id="TBX44761.1"/>
    </source>
</evidence>